<evidence type="ECO:0000256" key="5">
    <source>
        <dbReference type="PROSITE-ProRule" id="PRU00703"/>
    </source>
</evidence>
<evidence type="ECO:0000256" key="4">
    <source>
        <dbReference type="ARBA" id="ARBA00025878"/>
    </source>
</evidence>
<evidence type="ECO:0000256" key="3">
    <source>
        <dbReference type="ARBA" id="ARBA00023122"/>
    </source>
</evidence>
<dbReference type="InterPro" id="IPR000644">
    <property type="entry name" value="CBS_dom"/>
</dbReference>
<dbReference type="Pfam" id="PF00571">
    <property type="entry name" value="CBS"/>
    <property type="match status" value="2"/>
</dbReference>
<comment type="similarity">
    <text evidence="1">Belongs to the 5'-AMP-activated protein kinase gamma subunit family.</text>
</comment>
<dbReference type="Gene3D" id="3.10.580.10">
    <property type="entry name" value="CBS-domain"/>
    <property type="match status" value="1"/>
</dbReference>
<evidence type="ECO:0000313" key="9">
    <source>
        <dbReference type="Proteomes" id="UP001626550"/>
    </source>
</evidence>
<keyword evidence="9" id="KW-1185">Reference proteome</keyword>
<evidence type="ECO:0000259" key="7">
    <source>
        <dbReference type="PROSITE" id="PS51371"/>
    </source>
</evidence>
<dbReference type="AlphaFoldDB" id="A0ABD2PYR7"/>
<protein>
    <recommendedName>
        <fullName evidence="7">CBS domain-containing protein</fullName>
    </recommendedName>
</protein>
<gene>
    <name evidence="8" type="ORF">Ciccas_009195</name>
</gene>
<dbReference type="InterPro" id="IPR046342">
    <property type="entry name" value="CBS_dom_sf"/>
</dbReference>
<sequence>MTLLKAGFQTSKPLRLVTERTKFVEALRQFERYNVSTLPVVDSLTERRLLNVFAKYDVILIALNGSYKDPEMTVEKAIEIRDQVIAGSLSLLQPSGLEGIPRAPLQGASSRPPVEICLPSETVQTAIDRLIRARVHRLIMVDSAESLIVMGIVSMSDLLNFLILKQTTPSTYSSRVPLERSTTHSALEEEQEEVPMWNYDVLNQLNDSKKREELGQISEKRISRTRSEGSGSSSNSSSCSSRDSSRSSSSSSDSYSSSYSSSAFSAKSALPSFRRSSKKEPEKVEDCLHQVETLVALDEAE</sequence>
<dbReference type="InterPro" id="IPR050511">
    <property type="entry name" value="AMPK_gamma/SDS23_families"/>
</dbReference>
<keyword evidence="2" id="KW-0677">Repeat</keyword>
<evidence type="ECO:0000256" key="2">
    <source>
        <dbReference type="ARBA" id="ARBA00022737"/>
    </source>
</evidence>
<evidence type="ECO:0000256" key="6">
    <source>
        <dbReference type="SAM" id="MobiDB-lite"/>
    </source>
</evidence>
<name>A0ABD2PYR7_9PLAT</name>
<feature type="compositionally biased region" description="Low complexity" evidence="6">
    <location>
        <begin position="228"/>
        <end position="268"/>
    </location>
</feature>
<dbReference type="PANTHER" id="PTHR13780">
    <property type="entry name" value="AMP-ACTIVATED PROTEIN KINASE, GAMMA REGULATORY SUBUNIT"/>
    <property type="match status" value="1"/>
</dbReference>
<dbReference type="SMART" id="SM00116">
    <property type="entry name" value="CBS"/>
    <property type="match status" value="2"/>
</dbReference>
<feature type="domain" description="CBS" evidence="7">
    <location>
        <begin position="10"/>
        <end position="71"/>
    </location>
</feature>
<evidence type="ECO:0000256" key="1">
    <source>
        <dbReference type="ARBA" id="ARBA00006750"/>
    </source>
</evidence>
<keyword evidence="3 5" id="KW-0129">CBS domain</keyword>
<dbReference type="SUPFAM" id="SSF54631">
    <property type="entry name" value="CBS-domain pair"/>
    <property type="match status" value="1"/>
</dbReference>
<feature type="domain" description="CBS" evidence="7">
    <location>
        <begin position="110"/>
        <end position="170"/>
    </location>
</feature>
<organism evidence="8 9">
    <name type="scientific">Cichlidogyrus casuarinus</name>
    <dbReference type="NCBI Taxonomy" id="1844966"/>
    <lineage>
        <taxon>Eukaryota</taxon>
        <taxon>Metazoa</taxon>
        <taxon>Spiralia</taxon>
        <taxon>Lophotrochozoa</taxon>
        <taxon>Platyhelminthes</taxon>
        <taxon>Monogenea</taxon>
        <taxon>Monopisthocotylea</taxon>
        <taxon>Dactylogyridea</taxon>
        <taxon>Ancyrocephalidae</taxon>
        <taxon>Cichlidogyrus</taxon>
    </lineage>
</organism>
<dbReference type="PANTHER" id="PTHR13780:SF35">
    <property type="entry name" value="LD22662P"/>
    <property type="match status" value="1"/>
</dbReference>
<feature type="region of interest" description="Disordered" evidence="6">
    <location>
        <begin position="210"/>
        <end position="286"/>
    </location>
</feature>
<accession>A0ABD2PYR7</accession>
<comment type="caution">
    <text evidence="8">The sequence shown here is derived from an EMBL/GenBank/DDBJ whole genome shotgun (WGS) entry which is preliminary data.</text>
</comment>
<feature type="compositionally biased region" description="Basic and acidic residues" evidence="6">
    <location>
        <begin position="210"/>
        <end position="227"/>
    </location>
</feature>
<comment type="subunit">
    <text evidence="4">AMPK is a heterotrimer of an alpha catalytic subunit (PRKAA1 or PRKAA2), a beta (PRKAB1 or PRKAB2) and a gamma non-catalytic subunits (PRKAG1, PRKAG2 or PRKAG3). Interacts with FNIP1 and FNIP2.</text>
</comment>
<dbReference type="EMBL" id="JBJKFK010001796">
    <property type="protein sequence ID" value="KAL3312213.1"/>
    <property type="molecule type" value="Genomic_DNA"/>
</dbReference>
<dbReference type="Proteomes" id="UP001626550">
    <property type="component" value="Unassembled WGS sequence"/>
</dbReference>
<proteinExistence type="inferred from homology"/>
<reference evidence="8 9" key="1">
    <citation type="submission" date="2024-11" db="EMBL/GenBank/DDBJ databases">
        <title>Adaptive evolution of stress response genes in parasites aligns with host niche diversity.</title>
        <authorList>
            <person name="Hahn C."/>
            <person name="Resl P."/>
        </authorList>
    </citation>
    <scope>NUCLEOTIDE SEQUENCE [LARGE SCALE GENOMIC DNA]</scope>
    <source>
        <strain evidence="8">EGGRZ-B1_66</strain>
        <tissue evidence="8">Body</tissue>
    </source>
</reference>
<dbReference type="PROSITE" id="PS51371">
    <property type="entry name" value="CBS"/>
    <property type="match status" value="2"/>
</dbReference>
<evidence type="ECO:0000313" key="8">
    <source>
        <dbReference type="EMBL" id="KAL3312213.1"/>
    </source>
</evidence>